<dbReference type="AlphaFoldDB" id="A0A9W8RPI5"/>
<feature type="compositionally biased region" description="Low complexity" evidence="1">
    <location>
        <begin position="123"/>
        <end position="133"/>
    </location>
</feature>
<feature type="compositionally biased region" description="Acidic residues" evidence="1">
    <location>
        <begin position="92"/>
        <end position="122"/>
    </location>
</feature>
<feature type="region of interest" description="Disordered" evidence="1">
    <location>
        <begin position="152"/>
        <end position="182"/>
    </location>
</feature>
<evidence type="ECO:0000313" key="3">
    <source>
        <dbReference type="Proteomes" id="UP001152049"/>
    </source>
</evidence>
<accession>A0A9W8RPI5</accession>
<dbReference type="EMBL" id="JAOQAZ010000038">
    <property type="protein sequence ID" value="KAJ4247829.1"/>
    <property type="molecule type" value="Genomic_DNA"/>
</dbReference>
<protein>
    <submittedName>
        <fullName evidence="2">Uncharacterized protein</fullName>
    </submittedName>
</protein>
<comment type="caution">
    <text evidence="2">The sequence shown here is derived from an EMBL/GenBank/DDBJ whole genome shotgun (WGS) entry which is preliminary data.</text>
</comment>
<feature type="compositionally biased region" description="Basic and acidic residues" evidence="1">
    <location>
        <begin position="152"/>
        <end position="175"/>
    </location>
</feature>
<name>A0A9W8RPI5_9HYPO</name>
<feature type="region of interest" description="Disordered" evidence="1">
    <location>
        <begin position="79"/>
        <end position="133"/>
    </location>
</feature>
<proteinExistence type="predicted"/>
<keyword evidence="3" id="KW-1185">Reference proteome</keyword>
<reference evidence="2" key="1">
    <citation type="submission" date="2022-09" db="EMBL/GenBank/DDBJ databases">
        <title>Fusarium specimens isolated from Avocado Roots.</title>
        <authorList>
            <person name="Stajich J."/>
            <person name="Roper C."/>
            <person name="Heimlech-Rivalta G."/>
        </authorList>
    </citation>
    <scope>NUCLEOTIDE SEQUENCE</scope>
    <source>
        <strain evidence="2">CF00136</strain>
    </source>
</reference>
<evidence type="ECO:0000313" key="2">
    <source>
        <dbReference type="EMBL" id="KAJ4247829.1"/>
    </source>
</evidence>
<organism evidence="2 3">
    <name type="scientific">Fusarium torreyae</name>
    <dbReference type="NCBI Taxonomy" id="1237075"/>
    <lineage>
        <taxon>Eukaryota</taxon>
        <taxon>Fungi</taxon>
        <taxon>Dikarya</taxon>
        <taxon>Ascomycota</taxon>
        <taxon>Pezizomycotina</taxon>
        <taxon>Sordariomycetes</taxon>
        <taxon>Hypocreomycetidae</taxon>
        <taxon>Hypocreales</taxon>
        <taxon>Nectriaceae</taxon>
        <taxon>Fusarium</taxon>
    </lineage>
</organism>
<gene>
    <name evidence="2" type="ORF">NW762_013038</name>
</gene>
<evidence type="ECO:0000256" key="1">
    <source>
        <dbReference type="SAM" id="MobiDB-lite"/>
    </source>
</evidence>
<sequence>MAIPAKTSKGFGMVENTAARTGTICPGQSLNKIPHHMALSLLNPADCVTTVYFAHRMKISAAQLVVFVYYYELEMLAGSESNGTTSSRDETDSGDDEQFSDDEGHSDEEEEAYSEILSDDEASSSNGSESNQSRLIGVAYENYNRDILEILPEDHQDSGSDDAHFGSSREGDEPAMKQGGDYGNFVQQQWELYENPWEEGHPPSSTNS</sequence>
<dbReference type="Proteomes" id="UP001152049">
    <property type="component" value="Unassembled WGS sequence"/>
</dbReference>